<dbReference type="AlphaFoldDB" id="A0A1I6TLH1"/>
<evidence type="ECO:0000313" key="5">
    <source>
        <dbReference type="Proteomes" id="UP000321773"/>
    </source>
</evidence>
<dbReference type="CDD" id="cd06223">
    <property type="entry name" value="PRTases_typeI"/>
    <property type="match status" value="1"/>
</dbReference>
<dbReference type="OrthoDB" id="9779910at2"/>
<protein>
    <submittedName>
        <fullName evidence="2">ComF operon protein 3</fullName>
    </submittedName>
    <submittedName>
        <fullName evidence="3">Competence protein ComFC</fullName>
    </submittedName>
</protein>
<evidence type="ECO:0000313" key="4">
    <source>
        <dbReference type="Proteomes" id="UP000199139"/>
    </source>
</evidence>
<gene>
    <name evidence="2" type="primary">comFC</name>
    <name evidence="2" type="ORF">HMI01_17270</name>
    <name evidence="3" type="ORF">SAMN05421668_11622</name>
</gene>
<keyword evidence="5" id="KW-1185">Reference proteome</keyword>
<dbReference type="EMBL" id="FPAI01000016">
    <property type="protein sequence ID" value="SFS90083.1"/>
    <property type="molecule type" value="Genomic_DNA"/>
</dbReference>
<reference evidence="2 5" key="2">
    <citation type="submission" date="2019-07" db="EMBL/GenBank/DDBJ databases">
        <title>Whole genome shotgun sequence of Halolactibacillus miurensis NBRC 100873.</title>
        <authorList>
            <person name="Hosoyama A."/>
            <person name="Uohara A."/>
            <person name="Ohji S."/>
            <person name="Ichikawa N."/>
        </authorList>
    </citation>
    <scope>NUCLEOTIDE SEQUENCE [LARGE SCALE GENOMIC DNA]</scope>
    <source>
        <strain evidence="2 5">NBRC 100873</strain>
    </source>
</reference>
<accession>A0A1I6TLH1</accession>
<dbReference type="STRING" id="306541.SAMN05421668_11622"/>
<dbReference type="Proteomes" id="UP000199139">
    <property type="component" value="Unassembled WGS sequence"/>
</dbReference>
<comment type="similarity">
    <text evidence="1">Belongs to the ComF/GntX family.</text>
</comment>
<evidence type="ECO:0000313" key="3">
    <source>
        <dbReference type="EMBL" id="SFS90083.1"/>
    </source>
</evidence>
<dbReference type="InterPro" id="IPR000836">
    <property type="entry name" value="PRTase_dom"/>
</dbReference>
<organism evidence="3 4">
    <name type="scientific">Halolactibacillus miurensis</name>
    <dbReference type="NCBI Taxonomy" id="306541"/>
    <lineage>
        <taxon>Bacteria</taxon>
        <taxon>Bacillati</taxon>
        <taxon>Bacillota</taxon>
        <taxon>Bacilli</taxon>
        <taxon>Bacillales</taxon>
        <taxon>Bacillaceae</taxon>
        <taxon>Halolactibacillus</taxon>
    </lineage>
</organism>
<proteinExistence type="inferred from homology"/>
<dbReference type="InterPro" id="IPR029057">
    <property type="entry name" value="PRTase-like"/>
</dbReference>
<name>A0A1I6TLH1_9BACI</name>
<reference evidence="3 4" key="1">
    <citation type="submission" date="2016-10" db="EMBL/GenBank/DDBJ databases">
        <authorList>
            <person name="de Groot N.N."/>
        </authorList>
    </citation>
    <scope>NUCLEOTIDE SEQUENCE [LARGE SCALE GENOMIC DNA]</scope>
    <source>
        <strain evidence="3 4">DSM 17074</strain>
    </source>
</reference>
<dbReference type="PANTHER" id="PTHR47505:SF1">
    <property type="entry name" value="DNA UTILIZATION PROTEIN YHGH"/>
    <property type="match status" value="1"/>
</dbReference>
<dbReference type="InterPro" id="IPR051910">
    <property type="entry name" value="ComF/GntX_DNA_util-trans"/>
</dbReference>
<sequence>MKCLNCLTELDTLVSWQSIGQKNSLAYCADCQPKLEIITGTICPDCGRGMPTRERCGDCQERVTKILSYNRSLYHYNDACKQLLALCKYRYHYHALTPLKQEIHQGFLQQYCQLKKVTLVPIPLSTERMEERLFNQATLIASMINRPMLPLLHKHHTDKQAHKSRKERLDTVNPFFLKEGQVLPKGPIVLIDDVYTTGTTIHHAANVLHHAGITEIYSFTLAR</sequence>
<dbReference type="SUPFAM" id="SSF53271">
    <property type="entry name" value="PRTase-like"/>
    <property type="match status" value="1"/>
</dbReference>
<dbReference type="Gene3D" id="3.40.50.2020">
    <property type="match status" value="1"/>
</dbReference>
<dbReference type="EMBL" id="BJWJ01000016">
    <property type="protein sequence ID" value="GEM04739.1"/>
    <property type="molecule type" value="Genomic_DNA"/>
</dbReference>
<dbReference type="Proteomes" id="UP000321773">
    <property type="component" value="Unassembled WGS sequence"/>
</dbReference>
<evidence type="ECO:0000256" key="1">
    <source>
        <dbReference type="ARBA" id="ARBA00008007"/>
    </source>
</evidence>
<dbReference type="PANTHER" id="PTHR47505">
    <property type="entry name" value="DNA UTILIZATION PROTEIN YHGH"/>
    <property type="match status" value="1"/>
</dbReference>
<evidence type="ECO:0000313" key="2">
    <source>
        <dbReference type="EMBL" id="GEM04739.1"/>
    </source>
</evidence>
<dbReference type="RefSeq" id="WP_062321980.1">
    <property type="nucleotide sequence ID" value="NZ_BJWJ01000016.1"/>
</dbReference>